<reference evidence="2 3" key="1">
    <citation type="submission" date="2019-08" db="EMBL/GenBank/DDBJ databases">
        <authorList>
            <person name="Seo M.-J."/>
        </authorList>
    </citation>
    <scope>NUCLEOTIDE SEQUENCE [LARGE SCALE GENOMIC DNA]</scope>
    <source>
        <strain evidence="2 3">KIGAM108</strain>
    </source>
</reference>
<proteinExistence type="predicted"/>
<keyword evidence="1" id="KW-1133">Transmembrane helix</keyword>
<dbReference type="EMBL" id="VTHL01000020">
    <property type="protein sequence ID" value="TYZ06919.1"/>
    <property type="molecule type" value="Genomic_DNA"/>
</dbReference>
<accession>A0A5D6UWX5</accession>
<protein>
    <recommendedName>
        <fullName evidence="4">DUF4149 domain-containing protein</fullName>
    </recommendedName>
</protein>
<organism evidence="2 3">
    <name type="scientific">Hymenobacter lutimineralis</name>
    <dbReference type="NCBI Taxonomy" id="2606448"/>
    <lineage>
        <taxon>Bacteria</taxon>
        <taxon>Pseudomonadati</taxon>
        <taxon>Bacteroidota</taxon>
        <taxon>Cytophagia</taxon>
        <taxon>Cytophagales</taxon>
        <taxon>Hymenobacteraceae</taxon>
        <taxon>Hymenobacter</taxon>
    </lineage>
</organism>
<evidence type="ECO:0000313" key="2">
    <source>
        <dbReference type="EMBL" id="TYZ06919.1"/>
    </source>
</evidence>
<comment type="caution">
    <text evidence="2">The sequence shown here is derived from an EMBL/GenBank/DDBJ whole genome shotgun (WGS) entry which is preliminary data.</text>
</comment>
<keyword evidence="1" id="KW-0472">Membrane</keyword>
<gene>
    <name evidence="2" type="ORF">FY528_16740</name>
</gene>
<name>A0A5D6UWX5_9BACT</name>
<evidence type="ECO:0000256" key="1">
    <source>
        <dbReference type="SAM" id="Phobius"/>
    </source>
</evidence>
<feature type="transmembrane region" description="Helical" evidence="1">
    <location>
        <begin position="80"/>
        <end position="100"/>
    </location>
</feature>
<dbReference type="AlphaFoldDB" id="A0A5D6UWX5"/>
<dbReference type="Proteomes" id="UP000322791">
    <property type="component" value="Unassembled WGS sequence"/>
</dbReference>
<evidence type="ECO:0000313" key="3">
    <source>
        <dbReference type="Proteomes" id="UP000322791"/>
    </source>
</evidence>
<feature type="transmembrane region" description="Helical" evidence="1">
    <location>
        <begin position="57"/>
        <end position="74"/>
    </location>
</feature>
<evidence type="ECO:0008006" key="4">
    <source>
        <dbReference type="Google" id="ProtNLM"/>
    </source>
</evidence>
<dbReference type="RefSeq" id="WP_149072173.1">
    <property type="nucleotide sequence ID" value="NZ_VTHL01000020.1"/>
</dbReference>
<keyword evidence="1" id="KW-0812">Transmembrane</keyword>
<sequence>MSRALLSLLLVAALFLWAGLVVGISFLEAPLKFTAPHITTVLGVGIGRIVFAALNKLELGLCAVGLLSAAGLRAPARVWWGLGVLSLILLVQTVGLLPALDARALALQAGREVAPTLLHPTYIGLEITKLLTLLYTGSTAFYWLLQPAPAAVGAVQPRPAVFS</sequence>
<keyword evidence="3" id="KW-1185">Reference proteome</keyword>